<reference evidence="3" key="1">
    <citation type="submission" date="2020-11" db="EMBL/GenBank/DDBJ databases">
        <title>Sequencing the genomes of 1000 actinobacteria strains.</title>
        <authorList>
            <person name="Klenk H.-P."/>
        </authorList>
    </citation>
    <scope>NUCLEOTIDE SEQUENCE</scope>
    <source>
        <strain evidence="3">DSM 26152</strain>
    </source>
</reference>
<dbReference type="GO" id="GO:0005737">
    <property type="term" value="C:cytoplasm"/>
    <property type="evidence" value="ECO:0007669"/>
    <property type="project" value="UniProtKB-SubCell"/>
</dbReference>
<evidence type="ECO:0000256" key="2">
    <source>
        <dbReference type="HAMAP-Rule" id="MF_00973"/>
    </source>
</evidence>
<gene>
    <name evidence="3" type="ORF">IW252_000250</name>
</gene>
<comment type="caution">
    <text evidence="3">The sequence shown here is derived from an EMBL/GenBank/DDBJ whole genome shotgun (WGS) entry which is preliminary data.</text>
</comment>
<comment type="similarity">
    <text evidence="2">Belongs to the gluconeogenesis factor family.</text>
</comment>
<dbReference type="RefSeq" id="WP_196834915.1">
    <property type="nucleotide sequence ID" value="NZ_JADOTZ010000001.1"/>
</dbReference>
<dbReference type="PANTHER" id="PTHR30135:SF3">
    <property type="entry name" value="GLUCONEOGENESIS FACTOR-RELATED"/>
    <property type="match status" value="1"/>
</dbReference>
<proteinExistence type="inferred from homology"/>
<protein>
    <recommendedName>
        <fullName evidence="2">Putative gluconeogenesis factor</fullName>
    </recommendedName>
</protein>
<evidence type="ECO:0000313" key="4">
    <source>
        <dbReference type="Proteomes" id="UP000625033"/>
    </source>
</evidence>
<comment type="function">
    <text evidence="2">Required for morphogenesis under gluconeogenic growth conditions.</text>
</comment>
<dbReference type="AlphaFoldDB" id="A0A931DAT7"/>
<dbReference type="InterPro" id="IPR038136">
    <property type="entry name" value="CofD-like_dom_sf"/>
</dbReference>
<dbReference type="GO" id="GO:0008360">
    <property type="term" value="P:regulation of cell shape"/>
    <property type="evidence" value="ECO:0007669"/>
    <property type="project" value="UniProtKB-UniRule"/>
</dbReference>
<dbReference type="Gene3D" id="3.40.50.10680">
    <property type="entry name" value="CofD-like domains"/>
    <property type="match status" value="1"/>
</dbReference>
<sequence>MTMLTGQIPLVPPRGEDGPGERIRVTALGGGHGLSASLSALRRLTPDITAVVTVADDGGSSGRLRAEFDVLPPGDLRMALAALCDDSDWGRTWRDVMQHRFQGRGAVPSSLENHALGNLLIVTLWELLGDPVDGLKWAGALLGARGTVLPMSTTPLAIQGTVLSESASGELTRTVVRGQANLAHASHLGTIQAVELEPQDAPACREALEAIELADWVILGPGSWYTSVLPHVLLPETRRALEATTARRLLTMNLNTKTRETPGMSAADHLRVFKRYAPDLRIDAVVADPGAVDDVEAFRAAAAELGAVCFFDKVGTASGRAVHSPLRLANAYQDVFTSFMNRESGSEEP</sequence>
<dbReference type="EMBL" id="JADOTZ010000001">
    <property type="protein sequence ID" value="MBG6083483.1"/>
    <property type="molecule type" value="Genomic_DNA"/>
</dbReference>
<dbReference type="InterPro" id="IPR002882">
    <property type="entry name" value="CofD"/>
</dbReference>
<accession>A0A931DAT7</accession>
<dbReference type="GO" id="GO:0043743">
    <property type="term" value="F:LPPG:FO 2-phospho-L-lactate transferase activity"/>
    <property type="evidence" value="ECO:0007669"/>
    <property type="project" value="InterPro"/>
</dbReference>
<evidence type="ECO:0000256" key="1">
    <source>
        <dbReference type="ARBA" id="ARBA00022490"/>
    </source>
</evidence>
<name>A0A931DAT7_9MICC</name>
<comment type="subcellular location">
    <subcellularLocation>
        <location evidence="2">Cytoplasm</location>
    </subcellularLocation>
</comment>
<dbReference type="Pfam" id="PF01933">
    <property type="entry name" value="CofD"/>
    <property type="match status" value="1"/>
</dbReference>
<dbReference type="InterPro" id="IPR010119">
    <property type="entry name" value="Gluconeogen_factor"/>
</dbReference>
<dbReference type="HAMAP" id="MF_00973">
    <property type="entry name" value="Gluconeogen_factor"/>
    <property type="match status" value="1"/>
</dbReference>
<organism evidence="3 4">
    <name type="scientific">Zhihengliuella flava</name>
    <dbReference type="NCBI Taxonomy" id="1285193"/>
    <lineage>
        <taxon>Bacteria</taxon>
        <taxon>Bacillati</taxon>
        <taxon>Actinomycetota</taxon>
        <taxon>Actinomycetes</taxon>
        <taxon>Micrococcales</taxon>
        <taxon>Micrococcaceae</taxon>
        <taxon>Zhihengliuella</taxon>
    </lineage>
</organism>
<dbReference type="CDD" id="cd07187">
    <property type="entry name" value="YvcK_like"/>
    <property type="match status" value="1"/>
</dbReference>
<keyword evidence="4" id="KW-1185">Reference proteome</keyword>
<keyword evidence="1 2" id="KW-0963">Cytoplasm</keyword>
<evidence type="ECO:0000313" key="3">
    <source>
        <dbReference type="EMBL" id="MBG6083483.1"/>
    </source>
</evidence>
<dbReference type="Proteomes" id="UP000625033">
    <property type="component" value="Unassembled WGS sequence"/>
</dbReference>
<dbReference type="SUPFAM" id="SSF142338">
    <property type="entry name" value="CofD-like"/>
    <property type="match status" value="1"/>
</dbReference>
<dbReference type="NCBIfam" id="TIGR01826">
    <property type="entry name" value="CofD_related"/>
    <property type="match status" value="1"/>
</dbReference>
<dbReference type="PANTHER" id="PTHR30135">
    <property type="entry name" value="UNCHARACTERIZED PROTEIN YVCK-RELATED"/>
    <property type="match status" value="1"/>
</dbReference>